<evidence type="ECO:0000256" key="6">
    <source>
        <dbReference type="ARBA" id="ARBA00023014"/>
    </source>
</evidence>
<dbReference type="InterPro" id="IPR050294">
    <property type="entry name" value="RnfB_subfamily"/>
</dbReference>
<evidence type="ECO:0000313" key="8">
    <source>
        <dbReference type="EMBL" id="KXA97792.1"/>
    </source>
</evidence>
<evidence type="ECO:0000256" key="3">
    <source>
        <dbReference type="ARBA" id="ARBA00022723"/>
    </source>
</evidence>
<keyword evidence="1" id="KW-0813">Transport</keyword>
<keyword evidence="9" id="KW-1185">Reference proteome</keyword>
<dbReference type="PROSITE" id="PS51379">
    <property type="entry name" value="4FE4S_FER_2"/>
    <property type="match status" value="4"/>
</dbReference>
<dbReference type="GO" id="GO:0016491">
    <property type="term" value="F:oxidoreductase activity"/>
    <property type="evidence" value="ECO:0007669"/>
    <property type="project" value="UniProtKB-ARBA"/>
</dbReference>
<evidence type="ECO:0000259" key="7">
    <source>
        <dbReference type="PROSITE" id="PS51379"/>
    </source>
</evidence>
<dbReference type="PROSITE" id="PS00198">
    <property type="entry name" value="4FE4S_FER_1"/>
    <property type="match status" value="2"/>
</dbReference>
<dbReference type="Pfam" id="PF12800">
    <property type="entry name" value="Fer4_4"/>
    <property type="match status" value="1"/>
</dbReference>
<dbReference type="PANTHER" id="PTHR42859:SF10">
    <property type="entry name" value="DIMETHYLSULFOXIDE REDUCTASE CHAIN B"/>
    <property type="match status" value="1"/>
</dbReference>
<organism evidence="8 9">
    <name type="scientific">candidate division MSBL1 archaeon SCGC-AAA259I14</name>
    <dbReference type="NCBI Taxonomy" id="1698268"/>
    <lineage>
        <taxon>Archaea</taxon>
        <taxon>Methanobacteriati</taxon>
        <taxon>Methanobacteriota</taxon>
        <taxon>candidate division MSBL1</taxon>
    </lineage>
</organism>
<feature type="domain" description="4Fe-4S ferredoxin-type" evidence="7">
    <location>
        <begin position="70"/>
        <end position="99"/>
    </location>
</feature>
<dbReference type="AlphaFoldDB" id="A0A133UU98"/>
<keyword evidence="4" id="KW-0249">Electron transport</keyword>
<evidence type="ECO:0000313" key="9">
    <source>
        <dbReference type="Proteomes" id="UP000070414"/>
    </source>
</evidence>
<dbReference type="PANTHER" id="PTHR42859">
    <property type="entry name" value="OXIDOREDUCTASE"/>
    <property type="match status" value="1"/>
</dbReference>
<reference evidence="8 9" key="1">
    <citation type="journal article" date="2016" name="Sci. Rep.">
        <title>Metabolic traits of an uncultured archaeal lineage -MSBL1- from brine pools of the Red Sea.</title>
        <authorList>
            <person name="Mwirichia R."/>
            <person name="Alam I."/>
            <person name="Rashid M."/>
            <person name="Vinu M."/>
            <person name="Ba-Alawi W."/>
            <person name="Anthony Kamau A."/>
            <person name="Kamanda Ngugi D."/>
            <person name="Goker M."/>
            <person name="Klenk H.P."/>
            <person name="Bajic V."/>
            <person name="Stingl U."/>
        </authorList>
    </citation>
    <scope>NUCLEOTIDE SEQUENCE [LARGE SCALE GENOMIC DNA]</scope>
    <source>
        <strain evidence="8">SCGC-AAA259I14</strain>
    </source>
</reference>
<dbReference type="InterPro" id="IPR017896">
    <property type="entry name" value="4Fe4S_Fe-S-bd"/>
</dbReference>
<dbReference type="InterPro" id="IPR017900">
    <property type="entry name" value="4Fe4S_Fe_S_CS"/>
</dbReference>
<dbReference type="GO" id="GO:0046872">
    <property type="term" value="F:metal ion binding"/>
    <property type="evidence" value="ECO:0007669"/>
    <property type="project" value="UniProtKB-KW"/>
</dbReference>
<keyword evidence="2" id="KW-0004">4Fe-4S</keyword>
<feature type="domain" description="4Fe-4S ferredoxin-type" evidence="7">
    <location>
        <begin position="100"/>
        <end position="127"/>
    </location>
</feature>
<comment type="caution">
    <text evidence="8">The sequence shown here is derived from an EMBL/GenBank/DDBJ whole genome shotgun (WGS) entry which is preliminary data.</text>
</comment>
<gene>
    <name evidence="8" type="ORF">AKJ38_00280</name>
</gene>
<protein>
    <recommendedName>
        <fullName evidence="7">4Fe-4S ferredoxin-type domain-containing protein</fullName>
    </recommendedName>
</protein>
<dbReference type="Pfam" id="PF14697">
    <property type="entry name" value="Fer4_21"/>
    <property type="match status" value="1"/>
</dbReference>
<evidence type="ECO:0000256" key="5">
    <source>
        <dbReference type="ARBA" id="ARBA00023004"/>
    </source>
</evidence>
<dbReference type="SUPFAM" id="SSF54862">
    <property type="entry name" value="4Fe-4S ferredoxins"/>
    <property type="match status" value="1"/>
</dbReference>
<feature type="domain" description="4Fe-4S ferredoxin-type" evidence="7">
    <location>
        <begin position="40"/>
        <end position="69"/>
    </location>
</feature>
<keyword evidence="5" id="KW-0408">Iron</keyword>
<keyword evidence="3" id="KW-0479">Metal-binding</keyword>
<proteinExistence type="predicted"/>
<feature type="domain" description="4Fe-4S ferredoxin-type" evidence="7">
    <location>
        <begin position="1"/>
        <end position="29"/>
    </location>
</feature>
<keyword evidence="6" id="KW-0411">Iron-sulfur</keyword>
<evidence type="ECO:0000256" key="4">
    <source>
        <dbReference type="ARBA" id="ARBA00022982"/>
    </source>
</evidence>
<evidence type="ECO:0000256" key="2">
    <source>
        <dbReference type="ARBA" id="ARBA00022485"/>
    </source>
</evidence>
<accession>A0A133UU98</accession>
<sequence length="127" mass="14169">MLITDDANCVGCKTCEMICSIHHENVNNPKKARIAIRGEYEKGFQISGCVRCGICHEICPENAIFVTDDHYYQINRDKCTNCEECVEECPQNCILTHTDFDTPVGICDFCGDCVEECPVNVLQIGGL</sequence>
<dbReference type="Gene3D" id="3.30.70.20">
    <property type="match status" value="1"/>
</dbReference>
<dbReference type="Gene3D" id="3.30.70.3270">
    <property type="match status" value="1"/>
</dbReference>
<dbReference type="EMBL" id="LHXS01000002">
    <property type="protein sequence ID" value="KXA97792.1"/>
    <property type="molecule type" value="Genomic_DNA"/>
</dbReference>
<dbReference type="Proteomes" id="UP000070414">
    <property type="component" value="Unassembled WGS sequence"/>
</dbReference>
<evidence type="ECO:0000256" key="1">
    <source>
        <dbReference type="ARBA" id="ARBA00022448"/>
    </source>
</evidence>
<name>A0A133UU98_9EURY</name>
<dbReference type="GO" id="GO:0051539">
    <property type="term" value="F:4 iron, 4 sulfur cluster binding"/>
    <property type="evidence" value="ECO:0007669"/>
    <property type="project" value="UniProtKB-KW"/>
</dbReference>